<comment type="subcellular location">
    <subcellularLocation>
        <location evidence="1">Secreted</location>
    </subcellularLocation>
</comment>
<dbReference type="GO" id="GO:0005576">
    <property type="term" value="C:extracellular region"/>
    <property type="evidence" value="ECO:0007669"/>
    <property type="project" value="UniProtKB-SubCell"/>
</dbReference>
<accession>A0AAJ1BI64</accession>
<dbReference type="PROSITE" id="PS51677">
    <property type="entry name" value="NODB"/>
    <property type="match status" value="1"/>
</dbReference>
<proteinExistence type="predicted"/>
<evidence type="ECO:0000259" key="4">
    <source>
        <dbReference type="PROSITE" id="PS51677"/>
    </source>
</evidence>
<feature type="chain" id="PRO_5042468528" evidence="3">
    <location>
        <begin position="19"/>
        <end position="349"/>
    </location>
</feature>
<evidence type="ECO:0000313" key="5">
    <source>
        <dbReference type="EMBL" id="MCH4295166.1"/>
    </source>
</evidence>
<dbReference type="InterPro" id="IPR002509">
    <property type="entry name" value="NODB_dom"/>
</dbReference>
<comment type="caution">
    <text evidence="5">The sequence shown here is derived from an EMBL/GenBank/DDBJ whole genome shotgun (WGS) entry which is preliminary data.</text>
</comment>
<dbReference type="GO" id="GO:0016810">
    <property type="term" value="F:hydrolase activity, acting on carbon-nitrogen (but not peptide) bonds"/>
    <property type="evidence" value="ECO:0007669"/>
    <property type="project" value="InterPro"/>
</dbReference>
<dbReference type="InterPro" id="IPR011330">
    <property type="entry name" value="Glyco_hydro/deAcase_b/a-brl"/>
</dbReference>
<sequence>MLKFLASIFALLIGSAQAAVVLQYHHVSDTTPRVTSVTPAEFRSHMQYLADNGFQVVPLSSLVAAVQRGEAPPLRAVAISFDDGYQNIADEAVPILKEYGFPYTLFVAAEPLAAPHKGMMSMATLTRLAAEGAELANHSFAHEHLVRQLPGEDLAGWKARVRKNLLQTEAVLEQLRGKADTPMLAYPYGEYNAELQALVGELGMVAFGQQSGALGQHSNLTALPRFPLGGKYASLQTLKDKLYSLPMPVVGLTPADPLLRDDFRPKMQLTLADSKDIHKAQLRCYLPNEGAVTPTWIDENRFEVQASRELPAGRSRYNCTAPSKTQRGFYWFSQAWLRPNKDGSWPAEP</sequence>
<dbReference type="AlphaFoldDB" id="A0AAJ1BI64"/>
<feature type="signal peptide" evidence="3">
    <location>
        <begin position="1"/>
        <end position="18"/>
    </location>
</feature>
<dbReference type="CDD" id="cd10973">
    <property type="entry name" value="CE4_DAC_u4_5s"/>
    <property type="match status" value="1"/>
</dbReference>
<organism evidence="5 6">
    <name type="scientific">Shewanella zhuhaiensis</name>
    <dbReference type="NCBI Taxonomy" id="2919576"/>
    <lineage>
        <taxon>Bacteria</taxon>
        <taxon>Pseudomonadati</taxon>
        <taxon>Pseudomonadota</taxon>
        <taxon>Gammaproteobacteria</taxon>
        <taxon>Alteromonadales</taxon>
        <taxon>Shewanellaceae</taxon>
        <taxon>Shewanella</taxon>
    </lineage>
</organism>
<name>A0AAJ1BI64_9GAMM</name>
<evidence type="ECO:0000256" key="3">
    <source>
        <dbReference type="SAM" id="SignalP"/>
    </source>
</evidence>
<dbReference type="RefSeq" id="WP_240591421.1">
    <property type="nucleotide sequence ID" value="NZ_JAKUDL010000004.1"/>
</dbReference>
<dbReference type="EMBL" id="JAKUDL010000004">
    <property type="protein sequence ID" value="MCH4295166.1"/>
    <property type="molecule type" value="Genomic_DNA"/>
</dbReference>
<feature type="domain" description="NodB homology" evidence="4">
    <location>
        <begin position="75"/>
        <end position="349"/>
    </location>
</feature>
<gene>
    <name evidence="5" type="ORF">MJ923_12720</name>
</gene>
<protein>
    <submittedName>
        <fullName evidence="5">Polysaccharide deacetylase family protein</fullName>
    </submittedName>
</protein>
<dbReference type="InterPro" id="IPR051398">
    <property type="entry name" value="Polysacch_Deacetylase"/>
</dbReference>
<evidence type="ECO:0000256" key="1">
    <source>
        <dbReference type="ARBA" id="ARBA00004613"/>
    </source>
</evidence>
<dbReference type="PANTHER" id="PTHR34216">
    <property type="match status" value="1"/>
</dbReference>
<evidence type="ECO:0000313" key="6">
    <source>
        <dbReference type="Proteomes" id="UP001297581"/>
    </source>
</evidence>
<reference evidence="5 6" key="1">
    <citation type="submission" date="2022-02" db="EMBL/GenBank/DDBJ databases">
        <title>The genome sequence of Shewanella sp. 3B26.</title>
        <authorList>
            <person name="Du J."/>
        </authorList>
    </citation>
    <scope>NUCLEOTIDE SEQUENCE [LARGE SCALE GENOMIC DNA]</scope>
    <source>
        <strain evidence="5 6">3B26</strain>
    </source>
</reference>
<dbReference type="PANTHER" id="PTHR34216:SF3">
    <property type="entry name" value="POLY-BETA-1,6-N-ACETYL-D-GLUCOSAMINE N-DEACETYLASE"/>
    <property type="match status" value="1"/>
</dbReference>
<dbReference type="Gene3D" id="3.20.20.370">
    <property type="entry name" value="Glycoside hydrolase/deacetylase"/>
    <property type="match status" value="1"/>
</dbReference>
<keyword evidence="2 3" id="KW-0732">Signal</keyword>
<dbReference type="Proteomes" id="UP001297581">
    <property type="component" value="Unassembled WGS sequence"/>
</dbReference>
<dbReference type="Pfam" id="PF01522">
    <property type="entry name" value="Polysacc_deac_1"/>
    <property type="match status" value="1"/>
</dbReference>
<dbReference type="GO" id="GO:0005975">
    <property type="term" value="P:carbohydrate metabolic process"/>
    <property type="evidence" value="ECO:0007669"/>
    <property type="project" value="InterPro"/>
</dbReference>
<keyword evidence="6" id="KW-1185">Reference proteome</keyword>
<evidence type="ECO:0000256" key="2">
    <source>
        <dbReference type="ARBA" id="ARBA00022729"/>
    </source>
</evidence>
<dbReference type="SUPFAM" id="SSF88713">
    <property type="entry name" value="Glycoside hydrolase/deacetylase"/>
    <property type="match status" value="1"/>
</dbReference>